<dbReference type="CDD" id="cd00610">
    <property type="entry name" value="OAT_like"/>
    <property type="match status" value="1"/>
</dbReference>
<dbReference type="SUPFAM" id="SSF53383">
    <property type="entry name" value="PLP-dependent transferases"/>
    <property type="match status" value="1"/>
</dbReference>
<proteinExistence type="inferred from homology"/>
<evidence type="ECO:0000313" key="5">
    <source>
        <dbReference type="EMBL" id="OKP07817.1"/>
    </source>
</evidence>
<sequence>MNYMYPFKGFTPDLPKVVSGKGIWLFDENGKGYIDSSSGPMTVNLGHCHPIVIEAIKNQVERLHFAYRFHFRSNEPEALSLRLIQLSDDNKRYAFFLNGGSEASEAAYRIALDYFRYKGQEDKVYALGREITNHGNTIQSLSYGDDQARRHNLLGSPLDLVTSSVKLTPCYCFQCPLDKSSDSCQLECVTESLNTIDKFGSERIACVFIEPITASSGGALVPHKKYMQALKNGLKERNILLIADEIVTGLGRTGEWFNMKTWGVESDITVIGKGLGAGFSPISGLLISEEIGHLLASQSTPHFIGHTYSGNPLSTGVALSVLDVLTNEIDMHAIKAKGEYFGLLLNEMLSNIPCIVDIRGQGLLWALETNLHQSMSAKFIPSGHKHGINLYACRSSGKYKDSLTLLFTPPFIITQHELYELVSRVRKVFRDNL</sequence>
<comment type="cofactor">
    <cofactor evidence="1">
        <name>pyridoxal 5'-phosphate</name>
        <dbReference type="ChEBI" id="CHEBI:597326"/>
    </cofactor>
</comment>
<dbReference type="InterPro" id="IPR005814">
    <property type="entry name" value="Aminotrans_3"/>
</dbReference>
<dbReference type="InterPro" id="IPR015424">
    <property type="entry name" value="PyrdxlP-dep_Trfase"/>
</dbReference>
<dbReference type="Gene3D" id="3.90.1150.10">
    <property type="entry name" value="Aspartate Aminotransferase, domain 1"/>
    <property type="match status" value="1"/>
</dbReference>
<keyword evidence="5" id="KW-0032">Aminotransferase</keyword>
<gene>
    <name evidence="5" type="ORF">Xentx_01213</name>
</gene>
<evidence type="ECO:0000256" key="1">
    <source>
        <dbReference type="ARBA" id="ARBA00001933"/>
    </source>
</evidence>
<evidence type="ECO:0000313" key="6">
    <source>
        <dbReference type="Proteomes" id="UP000186277"/>
    </source>
</evidence>
<comment type="similarity">
    <text evidence="2 4">Belongs to the class-III pyridoxal-phosphate-dependent aminotransferase family.</text>
</comment>
<dbReference type="Proteomes" id="UP000186277">
    <property type="component" value="Unassembled WGS sequence"/>
</dbReference>
<dbReference type="Gene3D" id="3.40.640.10">
    <property type="entry name" value="Type I PLP-dependent aspartate aminotransferase-like (Major domain)"/>
    <property type="match status" value="1"/>
</dbReference>
<dbReference type="RefSeq" id="WP_074019370.1">
    <property type="nucleotide sequence ID" value="NZ_MKGR01000006.1"/>
</dbReference>
<dbReference type="AlphaFoldDB" id="A0A1Q5U5S5"/>
<dbReference type="Pfam" id="PF00202">
    <property type="entry name" value="Aminotran_3"/>
    <property type="match status" value="1"/>
</dbReference>
<name>A0A1Q5U5S5_9GAMM</name>
<dbReference type="InterPro" id="IPR015422">
    <property type="entry name" value="PyrdxlP-dep_Trfase_small"/>
</dbReference>
<evidence type="ECO:0000256" key="3">
    <source>
        <dbReference type="ARBA" id="ARBA00022898"/>
    </source>
</evidence>
<dbReference type="PANTHER" id="PTHR43094">
    <property type="entry name" value="AMINOTRANSFERASE"/>
    <property type="match status" value="1"/>
</dbReference>
<dbReference type="GO" id="GO:0008483">
    <property type="term" value="F:transaminase activity"/>
    <property type="evidence" value="ECO:0007669"/>
    <property type="project" value="UniProtKB-KW"/>
</dbReference>
<dbReference type="PROSITE" id="PS00600">
    <property type="entry name" value="AA_TRANSFER_CLASS_3"/>
    <property type="match status" value="1"/>
</dbReference>
<keyword evidence="3 4" id="KW-0663">Pyridoxal phosphate</keyword>
<keyword evidence="5" id="KW-0808">Transferase</keyword>
<evidence type="ECO:0000256" key="4">
    <source>
        <dbReference type="RuleBase" id="RU003560"/>
    </source>
</evidence>
<dbReference type="InterPro" id="IPR015421">
    <property type="entry name" value="PyrdxlP-dep_Trfase_major"/>
</dbReference>
<protein>
    <submittedName>
        <fullName evidence="5">Adenosylmethionine-8-amino-7-oxononanoate aminotransferase</fullName>
    </submittedName>
</protein>
<dbReference type="GO" id="GO:0030170">
    <property type="term" value="F:pyridoxal phosphate binding"/>
    <property type="evidence" value="ECO:0007669"/>
    <property type="project" value="InterPro"/>
</dbReference>
<dbReference type="OrthoDB" id="9801052at2"/>
<keyword evidence="6" id="KW-1185">Reference proteome</keyword>
<dbReference type="InterPro" id="IPR049704">
    <property type="entry name" value="Aminotrans_3_PPA_site"/>
</dbReference>
<accession>A0A1Q5U5S5</accession>
<reference evidence="5 6" key="1">
    <citation type="submission" date="2016-09" db="EMBL/GenBank/DDBJ databases">
        <title>Xenorhabdus thuongxuanensis sp. nov. and Xenorhabdus eapokensis sp. nov., isolated from Steinernema species.</title>
        <authorList>
            <person name="Kaempfer P."/>
            <person name="Tobias N.J."/>
            <person name="Phan Ke L."/>
            <person name="Bode H.B."/>
            <person name="Glaeser S.P."/>
        </authorList>
    </citation>
    <scope>NUCLEOTIDE SEQUENCE [LARGE SCALE GENOMIC DNA]</scope>
    <source>
        <strain evidence="5 6">30TX1</strain>
    </source>
</reference>
<comment type="caution">
    <text evidence="5">The sequence shown here is derived from an EMBL/GenBank/DDBJ whole genome shotgun (WGS) entry which is preliminary data.</text>
</comment>
<dbReference type="PANTHER" id="PTHR43094:SF1">
    <property type="entry name" value="AMINOTRANSFERASE CLASS-III"/>
    <property type="match status" value="1"/>
</dbReference>
<dbReference type="EMBL" id="MKGR01000006">
    <property type="protein sequence ID" value="OKP07817.1"/>
    <property type="molecule type" value="Genomic_DNA"/>
</dbReference>
<dbReference type="PIRSF" id="PIRSF000521">
    <property type="entry name" value="Transaminase_4ab_Lys_Orn"/>
    <property type="match status" value="1"/>
</dbReference>
<organism evidence="5 6">
    <name type="scientific">Xenorhabdus thuongxuanensis</name>
    <dbReference type="NCBI Taxonomy" id="1873484"/>
    <lineage>
        <taxon>Bacteria</taxon>
        <taxon>Pseudomonadati</taxon>
        <taxon>Pseudomonadota</taxon>
        <taxon>Gammaproteobacteria</taxon>
        <taxon>Enterobacterales</taxon>
        <taxon>Morganellaceae</taxon>
        <taxon>Xenorhabdus</taxon>
    </lineage>
</organism>
<evidence type="ECO:0000256" key="2">
    <source>
        <dbReference type="ARBA" id="ARBA00008954"/>
    </source>
</evidence>